<keyword evidence="3 5" id="KW-0067">ATP-binding</keyword>
<dbReference type="InterPro" id="IPR050093">
    <property type="entry name" value="ABC_SmlMolc_Importer"/>
</dbReference>
<dbReference type="SMART" id="SM00382">
    <property type="entry name" value="AAA"/>
    <property type="match status" value="1"/>
</dbReference>
<evidence type="ECO:0000256" key="1">
    <source>
        <dbReference type="ARBA" id="ARBA00022448"/>
    </source>
</evidence>
<keyword evidence="1" id="KW-0813">Transport</keyword>
<dbReference type="Gene3D" id="3.40.50.300">
    <property type="entry name" value="P-loop containing nucleotide triphosphate hydrolases"/>
    <property type="match status" value="1"/>
</dbReference>
<dbReference type="InterPro" id="IPR027417">
    <property type="entry name" value="P-loop_NTPase"/>
</dbReference>
<dbReference type="PROSITE" id="PS50893">
    <property type="entry name" value="ABC_TRANSPORTER_2"/>
    <property type="match status" value="1"/>
</dbReference>
<name>A0ABY4PAJ9_9LACO</name>
<sequence>MNKQPKLQLKNVTKTFGTKVVLDCLNLSVETGSILSIVGPSGVGKTTLLRTILGLEKVDRGQFFLDGIAFTPQDHSQNNVGIVFQDYRLFPNLSVMDNLILAPVRVQKKSSIQAQQEAQNLLDLLQISEQAQQYPFQLSGGQKQRVAIARSLILRPKILCYDEPTSALDSQNRQQVANLLQQFQKLSMTQLVVTHDLDFARQVSDQMFELRSEQ</sequence>
<dbReference type="InterPro" id="IPR003439">
    <property type="entry name" value="ABC_transporter-like_ATP-bd"/>
</dbReference>
<dbReference type="SUPFAM" id="SSF52540">
    <property type="entry name" value="P-loop containing nucleoside triphosphate hydrolases"/>
    <property type="match status" value="1"/>
</dbReference>
<evidence type="ECO:0000259" key="4">
    <source>
        <dbReference type="PROSITE" id="PS50893"/>
    </source>
</evidence>
<accession>A0ABY4PAJ9</accession>
<dbReference type="Proteomes" id="UP000831495">
    <property type="component" value="Chromosome"/>
</dbReference>
<proteinExistence type="predicted"/>
<reference evidence="5" key="1">
    <citation type="journal article" date="2022" name="Int. J. Syst. Evol. Microbiol.">
        <title>Apilactobacillus apisilvae sp. nov., Nicolia spurrieriana gen. nov. sp. nov., Bombilactobacillus folatiphilus sp. nov. and Bombilactobacillus thymidiniphilus sp. nov., four new lactic acid bacterial isolates from stingless bees Tetragonula carbonaria and Austroplebeia australis.</title>
        <authorList>
            <person name="Oliphant S.A."/>
            <person name="Watson-Haigh N.S."/>
            <person name="Sumby K.M."/>
            <person name="Gardner J."/>
            <person name="Groom S."/>
            <person name="Jiranek V."/>
        </authorList>
    </citation>
    <scope>NUCLEOTIDE SEQUENCE</scope>
    <source>
        <strain evidence="5">SG4_D2</strain>
    </source>
</reference>
<dbReference type="InterPro" id="IPR017871">
    <property type="entry name" value="ABC_transporter-like_CS"/>
</dbReference>
<feature type="domain" description="ABC transporter" evidence="4">
    <location>
        <begin position="7"/>
        <end position="214"/>
    </location>
</feature>
<dbReference type="PROSITE" id="PS00211">
    <property type="entry name" value="ABC_TRANSPORTER_1"/>
    <property type="match status" value="1"/>
</dbReference>
<organism evidence="5 6">
    <name type="scientific">Bombilactobacillus folatiphilus</name>
    <dbReference type="NCBI Taxonomy" id="2923362"/>
    <lineage>
        <taxon>Bacteria</taxon>
        <taxon>Bacillati</taxon>
        <taxon>Bacillota</taxon>
        <taxon>Bacilli</taxon>
        <taxon>Lactobacillales</taxon>
        <taxon>Lactobacillaceae</taxon>
        <taxon>Bombilactobacillus</taxon>
    </lineage>
</organism>
<dbReference type="PANTHER" id="PTHR42781">
    <property type="entry name" value="SPERMIDINE/PUTRESCINE IMPORT ATP-BINDING PROTEIN POTA"/>
    <property type="match status" value="1"/>
</dbReference>
<dbReference type="InterPro" id="IPR003593">
    <property type="entry name" value="AAA+_ATPase"/>
</dbReference>
<dbReference type="PANTHER" id="PTHR42781:SF9">
    <property type="entry name" value="AMINO ACID ABC TRANSPORTER, ATP-BINDING PROTEIN-RELATED"/>
    <property type="match status" value="1"/>
</dbReference>
<dbReference type="EMBL" id="CP093366">
    <property type="protein sequence ID" value="UQS82697.1"/>
    <property type="molecule type" value="Genomic_DNA"/>
</dbReference>
<evidence type="ECO:0000313" key="5">
    <source>
        <dbReference type="EMBL" id="UQS82697.1"/>
    </source>
</evidence>
<dbReference type="Pfam" id="PF00005">
    <property type="entry name" value="ABC_tran"/>
    <property type="match status" value="1"/>
</dbReference>
<keyword evidence="6" id="KW-1185">Reference proteome</keyword>
<protein>
    <submittedName>
        <fullName evidence="5">ATP-binding cassette domain-containing protein</fullName>
    </submittedName>
</protein>
<evidence type="ECO:0000256" key="2">
    <source>
        <dbReference type="ARBA" id="ARBA00022741"/>
    </source>
</evidence>
<evidence type="ECO:0000256" key="3">
    <source>
        <dbReference type="ARBA" id="ARBA00022840"/>
    </source>
</evidence>
<dbReference type="GO" id="GO:0005524">
    <property type="term" value="F:ATP binding"/>
    <property type="evidence" value="ECO:0007669"/>
    <property type="project" value="UniProtKB-KW"/>
</dbReference>
<dbReference type="RefSeq" id="WP_249514975.1">
    <property type="nucleotide sequence ID" value="NZ_CP093366.1"/>
</dbReference>
<gene>
    <name evidence="5" type="ORF">MOO45_03375</name>
</gene>
<evidence type="ECO:0000313" key="6">
    <source>
        <dbReference type="Proteomes" id="UP000831495"/>
    </source>
</evidence>
<keyword evidence="2" id="KW-0547">Nucleotide-binding</keyword>